<dbReference type="AlphaFoldDB" id="A0A1Y3GGE8"/>
<dbReference type="EMBL" id="MRZU01000004">
    <property type="protein sequence ID" value="OUJ18446.1"/>
    <property type="molecule type" value="Genomic_DNA"/>
</dbReference>
<accession>A0A1Y3GGE8</accession>
<dbReference type="RefSeq" id="WP_086637717.1">
    <property type="nucleotide sequence ID" value="NZ_MRZU01000004.1"/>
</dbReference>
<evidence type="ECO:0000313" key="1">
    <source>
        <dbReference type="EMBL" id="OUJ18446.1"/>
    </source>
</evidence>
<evidence type="ECO:0000313" key="2">
    <source>
        <dbReference type="Proteomes" id="UP000195137"/>
    </source>
</evidence>
<organism evidence="1 2">
    <name type="scientific">Methanonatronarchaeum thermophilum</name>
    <dbReference type="NCBI Taxonomy" id="1927129"/>
    <lineage>
        <taxon>Archaea</taxon>
        <taxon>Methanobacteriati</taxon>
        <taxon>Methanobacteriota</taxon>
        <taxon>Methanonatronarchaeia</taxon>
        <taxon>Methanonatronarchaeales</taxon>
        <taxon>Methanonatronarchaeaceae</taxon>
        <taxon>Methanonatronarchaeum</taxon>
    </lineage>
</organism>
<reference evidence="1 2" key="1">
    <citation type="submission" date="2016-12" db="EMBL/GenBank/DDBJ databases">
        <title>Discovery of methanogenic haloarchaea.</title>
        <authorList>
            <person name="Sorokin D.Y."/>
            <person name="Makarova K.S."/>
            <person name="Abbas B."/>
            <person name="Ferrer M."/>
            <person name="Golyshin P.N."/>
        </authorList>
    </citation>
    <scope>NUCLEOTIDE SEQUENCE [LARGE SCALE GENOMIC DNA]</scope>
    <source>
        <strain evidence="1">AMET1</strain>
    </source>
</reference>
<keyword evidence="2" id="KW-1185">Reference proteome</keyword>
<comment type="caution">
    <text evidence="1">The sequence shown here is derived from an EMBL/GenBank/DDBJ whole genome shotgun (WGS) entry which is preliminary data.</text>
</comment>
<gene>
    <name evidence="1" type="ORF">AMET1_1362</name>
</gene>
<sequence length="127" mass="15270">MPRKAKEAKKGTTTILIKKRKKDHITLSRDPMLELCKRIFRSRKNTKRAKQFLNDVIDRKQEGNPIKTQEWKDYIEKWQISRSSFYNMRNQLIAAGLIELRKGEYHPSKQFSNDLTDMAEWWETQIQ</sequence>
<proteinExistence type="predicted"/>
<dbReference type="Proteomes" id="UP000195137">
    <property type="component" value="Unassembled WGS sequence"/>
</dbReference>
<protein>
    <submittedName>
        <fullName evidence="1">Uncharacterized protein</fullName>
    </submittedName>
</protein>
<dbReference type="OrthoDB" id="146360at2157"/>
<name>A0A1Y3GGE8_9EURY</name>